<name>X1GLJ9_9ZZZZ</name>
<gene>
    <name evidence="1" type="ORF">S03H2_17222</name>
</gene>
<protein>
    <submittedName>
        <fullName evidence="1">Uncharacterized protein</fullName>
    </submittedName>
</protein>
<accession>X1GLJ9</accession>
<dbReference type="AlphaFoldDB" id="X1GLJ9"/>
<evidence type="ECO:0000313" key="1">
    <source>
        <dbReference type="EMBL" id="GAH45735.1"/>
    </source>
</evidence>
<reference evidence="1" key="1">
    <citation type="journal article" date="2014" name="Front. Microbiol.">
        <title>High frequency of phylogenetically diverse reductive dehalogenase-homologous genes in deep subseafloor sedimentary metagenomes.</title>
        <authorList>
            <person name="Kawai M."/>
            <person name="Futagami T."/>
            <person name="Toyoda A."/>
            <person name="Takaki Y."/>
            <person name="Nishi S."/>
            <person name="Hori S."/>
            <person name="Arai W."/>
            <person name="Tsubouchi T."/>
            <person name="Morono Y."/>
            <person name="Uchiyama I."/>
            <person name="Ito T."/>
            <person name="Fujiyama A."/>
            <person name="Inagaki F."/>
            <person name="Takami H."/>
        </authorList>
    </citation>
    <scope>NUCLEOTIDE SEQUENCE</scope>
    <source>
        <strain evidence="1">Expedition CK06-06</strain>
    </source>
</reference>
<proteinExistence type="predicted"/>
<sequence>MKKKDYFNQNKYKNKNIYFYGNALKWKDYCTSYTGNIVADYVVVVACDILSRKCISKTTKVDYYVFNREKIAKLKPKGSVFVPSFVMRKMID</sequence>
<comment type="caution">
    <text evidence="1">The sequence shown here is derived from an EMBL/GenBank/DDBJ whole genome shotgun (WGS) entry which is preliminary data.</text>
</comment>
<organism evidence="1">
    <name type="scientific">marine sediment metagenome</name>
    <dbReference type="NCBI Taxonomy" id="412755"/>
    <lineage>
        <taxon>unclassified sequences</taxon>
        <taxon>metagenomes</taxon>
        <taxon>ecological metagenomes</taxon>
    </lineage>
</organism>
<dbReference type="EMBL" id="BARU01008860">
    <property type="protein sequence ID" value="GAH45735.1"/>
    <property type="molecule type" value="Genomic_DNA"/>
</dbReference>